<evidence type="ECO:0000313" key="4">
    <source>
        <dbReference type="EMBL" id="SDR74286.1"/>
    </source>
</evidence>
<dbReference type="Proteomes" id="UP000199649">
    <property type="component" value="Chromosome I"/>
</dbReference>
<dbReference type="Pfam" id="PF11181">
    <property type="entry name" value="YflT"/>
    <property type="match status" value="1"/>
</dbReference>
<evidence type="ECO:0000313" key="5">
    <source>
        <dbReference type="Proteomes" id="UP000199649"/>
    </source>
</evidence>
<proteinExistence type="predicted"/>
<keyword evidence="2" id="KW-0472">Membrane</keyword>
<keyword evidence="2" id="KW-1133">Transmembrane helix</keyword>
<dbReference type="STRING" id="684552.SAMN04489719_0621"/>
<feature type="transmembrane region" description="Helical" evidence="2">
    <location>
        <begin position="72"/>
        <end position="91"/>
    </location>
</feature>
<keyword evidence="5" id="KW-1185">Reference proteome</keyword>
<evidence type="ECO:0000256" key="1">
    <source>
        <dbReference type="SAM" id="MobiDB-lite"/>
    </source>
</evidence>
<keyword evidence="2" id="KW-0812">Transmembrane</keyword>
<feature type="compositionally biased region" description="Low complexity" evidence="1">
    <location>
        <begin position="155"/>
        <end position="173"/>
    </location>
</feature>
<dbReference type="EMBL" id="LT629734">
    <property type="protein sequence ID" value="SDR74286.1"/>
    <property type="molecule type" value="Genomic_DNA"/>
</dbReference>
<protein>
    <recommendedName>
        <fullName evidence="3">General stress protein 17M-like domain-containing protein</fullName>
    </recommendedName>
</protein>
<feature type="region of interest" description="Disordered" evidence="1">
    <location>
        <begin position="155"/>
        <end position="215"/>
    </location>
</feature>
<sequence length="215" mass="22607">MTMFQRAAAGDQGLPRGVVVASYETYDQAQAAIAKVSGSDTELAGLAIIGNDLKLVERIVGRLTWGKVAMRGALRGLGFGAFMGLMFLLFVPEAVGSVLVFPLLGLAFGILLSVVQHSIVRRKRDFASTQQVLASRYDVVAPQESAGRAMHIIGQRQAGQQQGTVPTEAQLQAAPPPAPEQRMPSTPEPTSPDEAPSAEPGQGPASRDPQAPPAP</sequence>
<dbReference type="AlphaFoldDB" id="A0A1H1LIE7"/>
<dbReference type="InterPro" id="IPR025889">
    <property type="entry name" value="GSP17M-like_dom"/>
</dbReference>
<evidence type="ECO:0000259" key="3">
    <source>
        <dbReference type="Pfam" id="PF11181"/>
    </source>
</evidence>
<gene>
    <name evidence="4" type="ORF">SAMN04489719_0621</name>
</gene>
<feature type="transmembrane region" description="Helical" evidence="2">
    <location>
        <begin position="97"/>
        <end position="115"/>
    </location>
</feature>
<feature type="domain" description="General stress protein 17M-like" evidence="3">
    <location>
        <begin position="19"/>
        <end position="88"/>
    </location>
</feature>
<reference evidence="5" key="1">
    <citation type="submission" date="2016-10" db="EMBL/GenBank/DDBJ databases">
        <authorList>
            <person name="Varghese N."/>
            <person name="Submissions S."/>
        </authorList>
    </citation>
    <scope>NUCLEOTIDE SEQUENCE [LARGE SCALE GENOMIC DNA]</scope>
    <source>
        <strain evidence="5">DSM 22965</strain>
    </source>
</reference>
<name>A0A1H1LIE7_9MICO</name>
<organism evidence="4 5">
    <name type="scientific">Agrococcus carbonis</name>
    <dbReference type="NCBI Taxonomy" id="684552"/>
    <lineage>
        <taxon>Bacteria</taxon>
        <taxon>Bacillati</taxon>
        <taxon>Actinomycetota</taxon>
        <taxon>Actinomycetes</taxon>
        <taxon>Micrococcales</taxon>
        <taxon>Microbacteriaceae</taxon>
        <taxon>Agrococcus</taxon>
    </lineage>
</organism>
<evidence type="ECO:0000256" key="2">
    <source>
        <dbReference type="SAM" id="Phobius"/>
    </source>
</evidence>
<dbReference type="OrthoDB" id="3381462at2"/>
<accession>A0A1H1LIE7</accession>